<dbReference type="AlphaFoldDB" id="A0A833SSK6"/>
<dbReference type="InterPro" id="IPR001005">
    <property type="entry name" value="SANT/Myb"/>
</dbReference>
<dbReference type="Gene3D" id="1.10.10.60">
    <property type="entry name" value="Homeodomain-like"/>
    <property type="match status" value="1"/>
</dbReference>
<feature type="domain" description="Myb-like" evidence="1">
    <location>
        <begin position="7"/>
        <end position="62"/>
    </location>
</feature>
<evidence type="ECO:0000313" key="3">
    <source>
        <dbReference type="Proteomes" id="UP000602510"/>
    </source>
</evidence>
<dbReference type="EMBL" id="WSZM01001308">
    <property type="protein sequence ID" value="KAF4027746.1"/>
    <property type="molecule type" value="Genomic_DNA"/>
</dbReference>
<evidence type="ECO:0000259" key="1">
    <source>
        <dbReference type="SMART" id="SM00717"/>
    </source>
</evidence>
<protein>
    <recommendedName>
        <fullName evidence="1">Myb-like domain-containing protein</fullName>
    </recommendedName>
</protein>
<dbReference type="CDD" id="cd00167">
    <property type="entry name" value="SANT"/>
    <property type="match status" value="1"/>
</dbReference>
<reference evidence="2" key="1">
    <citation type="submission" date="2020-04" db="EMBL/GenBank/DDBJ databases">
        <title>Hybrid Assembly of Korean Phytophthora infestans isolates.</title>
        <authorList>
            <person name="Prokchorchik M."/>
            <person name="Lee Y."/>
            <person name="Seo J."/>
            <person name="Cho J.-H."/>
            <person name="Park Y.-E."/>
            <person name="Jang D.-C."/>
            <person name="Im J.-S."/>
            <person name="Choi J.-G."/>
            <person name="Park H.-J."/>
            <person name="Lee G.-B."/>
            <person name="Lee Y.-G."/>
            <person name="Hong S.-Y."/>
            <person name="Cho K."/>
            <person name="Sohn K.H."/>
        </authorList>
    </citation>
    <scope>NUCLEOTIDE SEQUENCE</scope>
    <source>
        <strain evidence="2">KR_1_A1</strain>
    </source>
</reference>
<evidence type="ECO:0000313" key="2">
    <source>
        <dbReference type="EMBL" id="KAF4027746.1"/>
    </source>
</evidence>
<accession>A0A833SSK6</accession>
<proteinExistence type="predicted"/>
<organism evidence="2 3">
    <name type="scientific">Phytophthora infestans</name>
    <name type="common">Potato late blight agent</name>
    <name type="synonym">Botrytis infestans</name>
    <dbReference type="NCBI Taxonomy" id="4787"/>
    <lineage>
        <taxon>Eukaryota</taxon>
        <taxon>Sar</taxon>
        <taxon>Stramenopiles</taxon>
        <taxon>Oomycota</taxon>
        <taxon>Peronosporomycetes</taxon>
        <taxon>Peronosporales</taxon>
        <taxon>Peronosporaceae</taxon>
        <taxon>Phytophthora</taxon>
    </lineage>
</organism>
<keyword evidence="3" id="KW-1185">Reference proteome</keyword>
<dbReference type="SMART" id="SM00717">
    <property type="entry name" value="SANT"/>
    <property type="match status" value="1"/>
</dbReference>
<name>A0A833SSK6_PHYIN</name>
<comment type="caution">
    <text evidence="2">The sequence shown here is derived from an EMBL/GenBank/DDBJ whole genome shotgun (WGS) entry which is preliminary data.</text>
</comment>
<gene>
    <name evidence="2" type="ORF">GN244_ATG20625</name>
</gene>
<sequence length="84" mass="9648">MPISELSPCTFLEEEDKALVQLARTYTERGSKVAWSEVAKKMRRWRRSSVQLAQRLNALKRTFGRNLTSFPPSFLLRSSSARSS</sequence>
<dbReference type="Proteomes" id="UP000602510">
    <property type="component" value="Unassembled WGS sequence"/>
</dbReference>